<keyword evidence="2" id="KW-1185">Reference proteome</keyword>
<comment type="caution">
    <text evidence="1">The sequence shown here is derived from an EMBL/GenBank/DDBJ whole genome shotgun (WGS) entry which is preliminary data.</text>
</comment>
<accession>A0ABR1Z6F4</accession>
<dbReference type="Proteomes" id="UP001396334">
    <property type="component" value="Unassembled WGS sequence"/>
</dbReference>
<proteinExistence type="predicted"/>
<sequence>MEWTTLQHLDLRREDQLDIDMIRKNALYASISFEYREFGGLDHGDDQAALLLPGNKPLTQIVQDDSFREFEFRQYLFACQSKDDPLYVKVNKLSPTKTQLPYDYYFLNYCKQPKILNSAKNLGEVLHGDRMENSVYTMSICDLLGCYLLVVNDNGI</sequence>
<name>A0ABR1Z6F4_9ROSI</name>
<protein>
    <submittedName>
        <fullName evidence="1">Uncharacterized protein</fullName>
    </submittedName>
</protein>
<evidence type="ECO:0000313" key="1">
    <source>
        <dbReference type="EMBL" id="KAK8474194.1"/>
    </source>
</evidence>
<evidence type="ECO:0000313" key="2">
    <source>
        <dbReference type="Proteomes" id="UP001396334"/>
    </source>
</evidence>
<organism evidence="1 2">
    <name type="scientific">Hibiscus sabdariffa</name>
    <name type="common">roselle</name>
    <dbReference type="NCBI Taxonomy" id="183260"/>
    <lineage>
        <taxon>Eukaryota</taxon>
        <taxon>Viridiplantae</taxon>
        <taxon>Streptophyta</taxon>
        <taxon>Embryophyta</taxon>
        <taxon>Tracheophyta</taxon>
        <taxon>Spermatophyta</taxon>
        <taxon>Magnoliopsida</taxon>
        <taxon>eudicotyledons</taxon>
        <taxon>Gunneridae</taxon>
        <taxon>Pentapetalae</taxon>
        <taxon>rosids</taxon>
        <taxon>malvids</taxon>
        <taxon>Malvales</taxon>
        <taxon>Malvaceae</taxon>
        <taxon>Malvoideae</taxon>
        <taxon>Hibiscus</taxon>
    </lineage>
</organism>
<gene>
    <name evidence="1" type="ORF">V6N11_053648</name>
</gene>
<dbReference type="EMBL" id="JBBPBN010002672">
    <property type="protein sequence ID" value="KAK8474194.1"/>
    <property type="molecule type" value="Genomic_DNA"/>
</dbReference>
<reference evidence="1 2" key="1">
    <citation type="journal article" date="2024" name="G3 (Bethesda)">
        <title>Genome assembly of Hibiscus sabdariffa L. provides insights into metabolisms of medicinal natural products.</title>
        <authorList>
            <person name="Kim T."/>
        </authorList>
    </citation>
    <scope>NUCLEOTIDE SEQUENCE [LARGE SCALE GENOMIC DNA]</scope>
    <source>
        <strain evidence="1">TK-2024</strain>
        <tissue evidence="1">Old leaves</tissue>
    </source>
</reference>